<evidence type="ECO:0000313" key="6">
    <source>
        <dbReference type="EMBL" id="GAA3783245.1"/>
    </source>
</evidence>
<sequence length="221" mass="25370">MNYLATVLNKTWLTPNVFQLSIERPESFTYQIGQALEISLHKDTEFLKAPFTITSIYENDKDLQFIIKVYPEHNGITVALSKLKVNDTILITDAWDSFAYKGKGVFIAAGSGITPFIPILRFLKEKNKIEGHKLIYANRTERDIILKYELETILGNSFDNLLSRDHLSKYGFGRVDYDFLSDTIDSTHQYFYVCGPKPFLESINKALLKLGVNKNLIQLIY</sequence>
<feature type="domain" description="FAD-binding FR-type" evidence="5">
    <location>
        <begin position="1"/>
        <end position="101"/>
    </location>
</feature>
<dbReference type="PRINTS" id="PR00410">
    <property type="entry name" value="PHEHYDRXLASE"/>
</dbReference>
<evidence type="ECO:0000256" key="3">
    <source>
        <dbReference type="ARBA" id="ARBA00022827"/>
    </source>
</evidence>
<dbReference type="InterPro" id="IPR013112">
    <property type="entry name" value="FAD-bd_8"/>
</dbReference>
<evidence type="ECO:0000256" key="1">
    <source>
        <dbReference type="ARBA" id="ARBA00001974"/>
    </source>
</evidence>
<keyword evidence="2" id="KW-0285">Flavoprotein</keyword>
<dbReference type="EMBL" id="BAABBI010000001">
    <property type="protein sequence ID" value="GAA3783245.1"/>
    <property type="molecule type" value="Genomic_DNA"/>
</dbReference>
<keyword evidence="4" id="KW-0560">Oxidoreductase</keyword>
<dbReference type="PANTHER" id="PTHR19370">
    <property type="entry name" value="NADH-CYTOCHROME B5 REDUCTASE"/>
    <property type="match status" value="1"/>
</dbReference>
<dbReference type="InterPro" id="IPR017938">
    <property type="entry name" value="Riboflavin_synthase-like_b-brl"/>
</dbReference>
<comment type="caution">
    <text evidence="6">The sequence shown here is derived from an EMBL/GenBank/DDBJ whole genome shotgun (WGS) entry which is preliminary data.</text>
</comment>
<gene>
    <name evidence="6" type="ORF">GCM10022271_14450</name>
</gene>
<evidence type="ECO:0000256" key="2">
    <source>
        <dbReference type="ARBA" id="ARBA00022630"/>
    </source>
</evidence>
<keyword evidence="7" id="KW-1185">Reference proteome</keyword>
<dbReference type="Proteomes" id="UP001501456">
    <property type="component" value="Unassembled WGS sequence"/>
</dbReference>
<dbReference type="InterPro" id="IPR039261">
    <property type="entry name" value="FNR_nucleotide-bd"/>
</dbReference>
<dbReference type="SUPFAM" id="SSF63380">
    <property type="entry name" value="Riboflavin synthase domain-like"/>
    <property type="match status" value="1"/>
</dbReference>
<protein>
    <recommendedName>
        <fullName evidence="5">FAD-binding FR-type domain-containing protein</fullName>
    </recommendedName>
</protein>
<evidence type="ECO:0000256" key="4">
    <source>
        <dbReference type="ARBA" id="ARBA00023002"/>
    </source>
</evidence>
<dbReference type="SUPFAM" id="SSF52343">
    <property type="entry name" value="Ferredoxin reductase-like, C-terminal NADP-linked domain"/>
    <property type="match status" value="1"/>
</dbReference>
<keyword evidence="3" id="KW-0274">FAD</keyword>
<dbReference type="InterPro" id="IPR001834">
    <property type="entry name" value="CBR-like"/>
</dbReference>
<dbReference type="PROSITE" id="PS51384">
    <property type="entry name" value="FAD_FR"/>
    <property type="match status" value="1"/>
</dbReference>
<dbReference type="InterPro" id="IPR017927">
    <property type="entry name" value="FAD-bd_FR_type"/>
</dbReference>
<reference evidence="7" key="1">
    <citation type="journal article" date="2019" name="Int. J. Syst. Evol. Microbiol.">
        <title>The Global Catalogue of Microorganisms (GCM) 10K type strain sequencing project: providing services to taxonomists for standard genome sequencing and annotation.</title>
        <authorList>
            <consortium name="The Broad Institute Genomics Platform"/>
            <consortium name="The Broad Institute Genome Sequencing Center for Infectious Disease"/>
            <person name="Wu L."/>
            <person name="Ma J."/>
        </authorList>
    </citation>
    <scope>NUCLEOTIDE SEQUENCE [LARGE SCALE GENOMIC DNA]</scope>
    <source>
        <strain evidence="7">JCM 17525</strain>
    </source>
</reference>
<accession>A0ABP7H653</accession>
<dbReference type="Gene3D" id="3.40.50.80">
    <property type="entry name" value="Nucleotide-binding domain of ferredoxin-NADP reductase (FNR) module"/>
    <property type="match status" value="1"/>
</dbReference>
<dbReference type="RefSeq" id="WP_344728817.1">
    <property type="nucleotide sequence ID" value="NZ_BAABBI010000001.1"/>
</dbReference>
<dbReference type="Gene3D" id="2.40.30.10">
    <property type="entry name" value="Translation factors"/>
    <property type="match status" value="1"/>
</dbReference>
<evidence type="ECO:0000313" key="7">
    <source>
        <dbReference type="Proteomes" id="UP001501456"/>
    </source>
</evidence>
<dbReference type="Pfam" id="PF08022">
    <property type="entry name" value="FAD_binding_8"/>
    <property type="match status" value="1"/>
</dbReference>
<dbReference type="InterPro" id="IPR001433">
    <property type="entry name" value="OxRdtase_FAD/NAD-bd"/>
</dbReference>
<dbReference type="Pfam" id="PF00175">
    <property type="entry name" value="NAD_binding_1"/>
    <property type="match status" value="1"/>
</dbReference>
<evidence type="ECO:0000259" key="5">
    <source>
        <dbReference type="PROSITE" id="PS51384"/>
    </source>
</evidence>
<organism evidence="6 7">
    <name type="scientific">Corallibacter vietnamensis</name>
    <dbReference type="NCBI Taxonomy" id="904130"/>
    <lineage>
        <taxon>Bacteria</taxon>
        <taxon>Pseudomonadati</taxon>
        <taxon>Bacteroidota</taxon>
        <taxon>Flavobacteriia</taxon>
        <taxon>Flavobacteriales</taxon>
        <taxon>Flavobacteriaceae</taxon>
        <taxon>Corallibacter</taxon>
    </lineage>
</organism>
<proteinExistence type="predicted"/>
<comment type="cofactor">
    <cofactor evidence="1">
        <name>FAD</name>
        <dbReference type="ChEBI" id="CHEBI:57692"/>
    </cofactor>
</comment>
<name>A0ABP7H653_9FLAO</name>